<dbReference type="InterPro" id="IPR019410">
    <property type="entry name" value="Methyltransf_16"/>
</dbReference>
<evidence type="ECO:0000256" key="1">
    <source>
        <dbReference type="SAM" id="MobiDB-lite"/>
    </source>
</evidence>
<dbReference type="GO" id="GO:0008757">
    <property type="term" value="F:S-adenosylmethionine-dependent methyltransferase activity"/>
    <property type="evidence" value="ECO:0007669"/>
    <property type="project" value="UniProtKB-ARBA"/>
</dbReference>
<dbReference type="OrthoDB" id="407325at2759"/>
<dbReference type="AlphaFoldDB" id="A0A7C8IBN3"/>
<sequence length="318" mass="35211">MILPNLITTRHPPSRPESAEDIFSSTLGSIFPDDVQNLHGDDPATLLVYKNARFGDLELRTADVNGEEQRRKFAHYLWNAGILMAELVGGRGGGGVKNDTEGIIEKGEEQENGDGWKEGEWWVSRDEEKLWNVEGETVLELGAGVGLSGITSALAGAKEVVVTDYPAPPIIETIKLNIANNVLEHARTKISVHGHQWGDLSTEFAAANAGRYTRIFAADCLWMPHEHENLASSMLHFLSDSSDARIFCIAGFHTGRAKMAAFFEETVPKTGLEIEEIFEMDADGKRREWAGERDGGREDVSERKKWLAVARLRRRGTA</sequence>
<evidence type="ECO:0008006" key="4">
    <source>
        <dbReference type="Google" id="ProtNLM"/>
    </source>
</evidence>
<dbReference type="Pfam" id="PF10294">
    <property type="entry name" value="Methyltransf_16"/>
    <property type="match status" value="1"/>
</dbReference>
<feature type="region of interest" description="Disordered" evidence="1">
    <location>
        <begin position="1"/>
        <end position="20"/>
    </location>
</feature>
<dbReference type="InterPro" id="IPR029063">
    <property type="entry name" value="SAM-dependent_MTases_sf"/>
</dbReference>
<organism evidence="2 3">
    <name type="scientific">Massariosphaeria phaeospora</name>
    <dbReference type="NCBI Taxonomy" id="100035"/>
    <lineage>
        <taxon>Eukaryota</taxon>
        <taxon>Fungi</taxon>
        <taxon>Dikarya</taxon>
        <taxon>Ascomycota</taxon>
        <taxon>Pezizomycotina</taxon>
        <taxon>Dothideomycetes</taxon>
        <taxon>Pleosporomycetidae</taxon>
        <taxon>Pleosporales</taxon>
        <taxon>Pleosporales incertae sedis</taxon>
        <taxon>Massariosphaeria</taxon>
    </lineage>
</organism>
<protein>
    <recommendedName>
        <fullName evidence="4">Methyltransferase-domain-containing protein</fullName>
    </recommendedName>
</protein>
<evidence type="ECO:0000313" key="3">
    <source>
        <dbReference type="Proteomes" id="UP000481861"/>
    </source>
</evidence>
<dbReference type="GO" id="GO:0005737">
    <property type="term" value="C:cytoplasm"/>
    <property type="evidence" value="ECO:0007669"/>
    <property type="project" value="TreeGrafter"/>
</dbReference>
<dbReference type="EMBL" id="JAADJZ010000004">
    <property type="protein sequence ID" value="KAF2875614.1"/>
    <property type="molecule type" value="Genomic_DNA"/>
</dbReference>
<dbReference type="SUPFAM" id="SSF53335">
    <property type="entry name" value="S-adenosyl-L-methionine-dependent methyltransferases"/>
    <property type="match status" value="1"/>
</dbReference>
<dbReference type="PANTHER" id="PTHR14614:SF104">
    <property type="entry name" value="N-METHYLTRANSFERASE, PUTATIVE (AFU_ORTHOLOGUE AFUA_1G17750)-RELATED"/>
    <property type="match status" value="1"/>
</dbReference>
<dbReference type="PANTHER" id="PTHR14614">
    <property type="entry name" value="HEPATOCELLULAR CARCINOMA-ASSOCIATED ANTIGEN"/>
    <property type="match status" value="1"/>
</dbReference>
<dbReference type="Proteomes" id="UP000481861">
    <property type="component" value="Unassembled WGS sequence"/>
</dbReference>
<reference evidence="2 3" key="1">
    <citation type="submission" date="2020-01" db="EMBL/GenBank/DDBJ databases">
        <authorList>
            <consortium name="DOE Joint Genome Institute"/>
            <person name="Haridas S."/>
            <person name="Albert R."/>
            <person name="Binder M."/>
            <person name="Bloem J."/>
            <person name="Labutti K."/>
            <person name="Salamov A."/>
            <person name="Andreopoulos B."/>
            <person name="Baker S.E."/>
            <person name="Barry K."/>
            <person name="Bills G."/>
            <person name="Bluhm B.H."/>
            <person name="Cannon C."/>
            <person name="Castanera R."/>
            <person name="Culley D.E."/>
            <person name="Daum C."/>
            <person name="Ezra D."/>
            <person name="Gonzalez J.B."/>
            <person name="Henrissat B."/>
            <person name="Kuo A."/>
            <person name="Liang C."/>
            <person name="Lipzen A."/>
            <person name="Lutzoni F."/>
            <person name="Magnuson J."/>
            <person name="Mondo S."/>
            <person name="Nolan M."/>
            <person name="Ohm R."/>
            <person name="Pangilinan J."/>
            <person name="Park H.-J.H."/>
            <person name="Ramirez L."/>
            <person name="Alfaro M."/>
            <person name="Sun H."/>
            <person name="Tritt A."/>
            <person name="Yoshinaga Y."/>
            <person name="Zwiers L.-H.L."/>
            <person name="Turgeon B.G."/>
            <person name="Goodwin S.B."/>
            <person name="Spatafora J.W."/>
            <person name="Crous P.W."/>
            <person name="Grigoriev I.V."/>
        </authorList>
    </citation>
    <scope>NUCLEOTIDE SEQUENCE [LARGE SCALE GENOMIC DNA]</scope>
    <source>
        <strain evidence="2 3">CBS 611.86</strain>
    </source>
</reference>
<gene>
    <name evidence="2" type="ORF">BDV95DRAFT_603030</name>
</gene>
<dbReference type="Gene3D" id="3.40.50.150">
    <property type="entry name" value="Vaccinia Virus protein VP39"/>
    <property type="match status" value="1"/>
</dbReference>
<accession>A0A7C8IBN3</accession>
<name>A0A7C8IBN3_9PLEO</name>
<comment type="caution">
    <text evidence="2">The sequence shown here is derived from an EMBL/GenBank/DDBJ whole genome shotgun (WGS) entry which is preliminary data.</text>
</comment>
<evidence type="ECO:0000313" key="2">
    <source>
        <dbReference type="EMBL" id="KAF2875614.1"/>
    </source>
</evidence>
<dbReference type="CDD" id="cd02440">
    <property type="entry name" value="AdoMet_MTases"/>
    <property type="match status" value="1"/>
</dbReference>
<keyword evidence="3" id="KW-1185">Reference proteome</keyword>
<proteinExistence type="predicted"/>